<keyword evidence="1" id="KW-0732">Signal</keyword>
<organism evidence="2 3">
    <name type="scientific">Plectus sambesii</name>
    <dbReference type="NCBI Taxonomy" id="2011161"/>
    <lineage>
        <taxon>Eukaryota</taxon>
        <taxon>Metazoa</taxon>
        <taxon>Ecdysozoa</taxon>
        <taxon>Nematoda</taxon>
        <taxon>Chromadorea</taxon>
        <taxon>Plectida</taxon>
        <taxon>Plectina</taxon>
        <taxon>Plectoidea</taxon>
        <taxon>Plectidae</taxon>
        <taxon>Plectus</taxon>
    </lineage>
</organism>
<feature type="chain" id="PRO_5037849138" evidence="1">
    <location>
        <begin position="24"/>
        <end position="121"/>
    </location>
</feature>
<accession>A0A914UQ59</accession>
<reference evidence="3" key="1">
    <citation type="submission" date="2022-11" db="UniProtKB">
        <authorList>
            <consortium name="WormBaseParasite"/>
        </authorList>
    </citation>
    <scope>IDENTIFICATION</scope>
</reference>
<evidence type="ECO:0000313" key="3">
    <source>
        <dbReference type="WBParaSite" id="PSAMB.scaffold1171size35023.g11475.t1"/>
    </source>
</evidence>
<proteinExistence type="predicted"/>
<sequence>MALVKSVAPAVLLLLLLVVDVDGYTDCTGDCSEKRTSFDALSGELIGKRMFDALAGEALGKRALHSSAERWLSSLPYIGGRTAHRSEQHFLHLLLKRPAATNDALPDQANPHRSTGLMFVR</sequence>
<name>A0A914UQ59_9BILA</name>
<evidence type="ECO:0000313" key="2">
    <source>
        <dbReference type="Proteomes" id="UP000887566"/>
    </source>
</evidence>
<dbReference type="WBParaSite" id="PSAMB.scaffold1171size35023.g11475.t1">
    <property type="protein sequence ID" value="PSAMB.scaffold1171size35023.g11475.t1"/>
    <property type="gene ID" value="PSAMB.scaffold1171size35023.g11475"/>
</dbReference>
<keyword evidence="2" id="KW-1185">Reference proteome</keyword>
<protein>
    <submittedName>
        <fullName evidence="3">Uncharacterized protein</fullName>
    </submittedName>
</protein>
<evidence type="ECO:0000256" key="1">
    <source>
        <dbReference type="SAM" id="SignalP"/>
    </source>
</evidence>
<dbReference type="Proteomes" id="UP000887566">
    <property type="component" value="Unplaced"/>
</dbReference>
<feature type="signal peptide" evidence="1">
    <location>
        <begin position="1"/>
        <end position="23"/>
    </location>
</feature>
<dbReference type="AlphaFoldDB" id="A0A914UQ59"/>